<dbReference type="AlphaFoldDB" id="A0A6I0ZTB4"/>
<dbReference type="GO" id="GO:0003677">
    <property type="term" value="F:DNA binding"/>
    <property type="evidence" value="ECO:0007669"/>
    <property type="project" value="InterPro"/>
</dbReference>
<keyword evidence="2" id="KW-0378">Hydrolase</keyword>
<dbReference type="Proteomes" id="UP000469427">
    <property type="component" value="Unassembled WGS sequence"/>
</dbReference>
<dbReference type="Gene3D" id="3.40.1350.10">
    <property type="match status" value="1"/>
</dbReference>
<dbReference type="InterPro" id="IPR011856">
    <property type="entry name" value="tRNA_endonuc-like_dom_sf"/>
</dbReference>
<accession>A0A6I0ZTB4</accession>
<dbReference type="EMBL" id="WDBI01000008">
    <property type="protein sequence ID" value="KAB6527834.1"/>
    <property type="molecule type" value="Genomic_DNA"/>
</dbReference>
<reference evidence="2 3" key="1">
    <citation type="journal article" date="2019" name="Nat. Med.">
        <title>A library of human gut bacterial isolates paired with longitudinal multiomics data enables mechanistic microbiome research.</title>
        <authorList>
            <person name="Poyet M."/>
            <person name="Groussin M."/>
            <person name="Gibbons S.M."/>
            <person name="Avila-Pacheco J."/>
            <person name="Jiang X."/>
            <person name="Kearney S.M."/>
            <person name="Perrotta A.R."/>
            <person name="Berdy B."/>
            <person name="Zhao S."/>
            <person name="Lieberman T.D."/>
            <person name="Swanson P.K."/>
            <person name="Smith M."/>
            <person name="Roesemann S."/>
            <person name="Alexander J.E."/>
            <person name="Rich S.A."/>
            <person name="Livny J."/>
            <person name="Vlamakis H."/>
            <person name="Clish C."/>
            <person name="Bullock K."/>
            <person name="Deik A."/>
            <person name="Scott J."/>
            <person name="Pierce K.A."/>
            <person name="Xavier R.J."/>
            <person name="Alm E.J."/>
        </authorList>
    </citation>
    <scope>NUCLEOTIDE SEQUENCE [LARGE SCALE GENOMIC DNA]</scope>
    <source>
        <strain evidence="2 3">BIOML-A122</strain>
    </source>
</reference>
<dbReference type="PANTHER" id="PTHR30015">
    <property type="entry name" value="MRR RESTRICTION SYSTEM PROTEIN"/>
    <property type="match status" value="1"/>
</dbReference>
<feature type="domain" description="Restriction endonuclease type IV Mrr" evidence="1">
    <location>
        <begin position="121"/>
        <end position="237"/>
    </location>
</feature>
<dbReference type="GO" id="GO:0015666">
    <property type="term" value="F:restriction endodeoxyribonuclease activity"/>
    <property type="evidence" value="ECO:0007669"/>
    <property type="project" value="TreeGrafter"/>
</dbReference>
<keyword evidence="2" id="KW-0255">Endonuclease</keyword>
<sequence>MKKRRTIIEAAIEVLKHSEETLSVSEIYAKIIENSLYEFHAQDPLSVLRVELRGHSVGIDYPSASSKKYFLYDEGSRTFGLVNAQTKHDNTKKEATPLSILRELHNKYTHEFKAKTLRQLKGLNPYDFELFCKNLLERYGFHNLIVTKKSRDGGIDGHGKLKIGLAYMNVAFQCKRWGSNKIGRKEIDAFRGAVQGEYEQGLFFTTSSFSKEAEESSIKRGAVPIILIDGDMIVDFMIDKHFGIEYEELPIYINALDNVLS</sequence>
<dbReference type="InterPro" id="IPR007560">
    <property type="entry name" value="Restrct_endonuc_IV_Mrr"/>
</dbReference>
<protein>
    <submittedName>
        <fullName evidence="2">Restriction endonuclease</fullName>
    </submittedName>
</protein>
<dbReference type="SUPFAM" id="SSF52980">
    <property type="entry name" value="Restriction endonuclease-like"/>
    <property type="match status" value="1"/>
</dbReference>
<dbReference type="InterPro" id="IPR052906">
    <property type="entry name" value="Type_IV_Methyl-Rstrct_Enzyme"/>
</dbReference>
<evidence type="ECO:0000259" key="1">
    <source>
        <dbReference type="Pfam" id="PF04471"/>
    </source>
</evidence>
<gene>
    <name evidence="2" type="ORF">GAY98_06265</name>
</gene>
<dbReference type="InterPro" id="IPR011335">
    <property type="entry name" value="Restrct_endonuc-II-like"/>
</dbReference>
<name>A0A6I0ZTB4_PHOVU</name>
<comment type="caution">
    <text evidence="2">The sequence shown here is derived from an EMBL/GenBank/DDBJ whole genome shotgun (WGS) entry which is preliminary data.</text>
</comment>
<dbReference type="PANTHER" id="PTHR30015:SF7">
    <property type="entry name" value="TYPE IV METHYL-DIRECTED RESTRICTION ENZYME ECOKMRR"/>
    <property type="match status" value="1"/>
</dbReference>
<evidence type="ECO:0000313" key="3">
    <source>
        <dbReference type="Proteomes" id="UP000469427"/>
    </source>
</evidence>
<dbReference type="Pfam" id="PF04471">
    <property type="entry name" value="Mrr_cat"/>
    <property type="match status" value="1"/>
</dbReference>
<dbReference type="GO" id="GO:0009307">
    <property type="term" value="P:DNA restriction-modification system"/>
    <property type="evidence" value="ECO:0007669"/>
    <property type="project" value="InterPro"/>
</dbReference>
<proteinExistence type="predicted"/>
<dbReference type="RefSeq" id="WP_149878501.1">
    <property type="nucleotide sequence ID" value="NZ_JAQDMD010000051.1"/>
</dbReference>
<keyword evidence="2" id="KW-0540">Nuclease</keyword>
<organism evidence="2 3">
    <name type="scientific">Phocaeicola vulgatus</name>
    <name type="common">Bacteroides vulgatus</name>
    <dbReference type="NCBI Taxonomy" id="821"/>
    <lineage>
        <taxon>Bacteria</taxon>
        <taxon>Pseudomonadati</taxon>
        <taxon>Bacteroidota</taxon>
        <taxon>Bacteroidia</taxon>
        <taxon>Bacteroidales</taxon>
        <taxon>Bacteroidaceae</taxon>
        <taxon>Phocaeicola</taxon>
    </lineage>
</organism>
<evidence type="ECO:0000313" key="2">
    <source>
        <dbReference type="EMBL" id="KAB6527834.1"/>
    </source>
</evidence>